<reference evidence="2" key="1">
    <citation type="journal article" date="2014" name="Int. J. Syst. Evol. Microbiol.">
        <title>Complete genome sequence of Corynebacterium casei LMG S-19264T (=DSM 44701T), isolated from a smear-ripened cheese.</title>
        <authorList>
            <consortium name="US DOE Joint Genome Institute (JGI-PGF)"/>
            <person name="Walter F."/>
            <person name="Albersmeier A."/>
            <person name="Kalinowski J."/>
            <person name="Ruckert C."/>
        </authorList>
    </citation>
    <scope>NUCLEOTIDE SEQUENCE</scope>
    <source>
        <strain evidence="2">NBRC 110023</strain>
    </source>
</reference>
<feature type="domain" description="N-acetyltransferase" evidence="1">
    <location>
        <begin position="17"/>
        <end position="198"/>
    </location>
</feature>
<dbReference type="RefSeq" id="WP_284217763.1">
    <property type="nucleotide sequence ID" value="NZ_BSOT01000006.1"/>
</dbReference>
<dbReference type="GO" id="GO:0016747">
    <property type="term" value="F:acyltransferase activity, transferring groups other than amino-acyl groups"/>
    <property type="evidence" value="ECO:0007669"/>
    <property type="project" value="InterPro"/>
</dbReference>
<accession>A0AA37WIR4</accession>
<evidence type="ECO:0000259" key="1">
    <source>
        <dbReference type="PROSITE" id="PS51186"/>
    </source>
</evidence>
<dbReference type="EMBL" id="BSOT01000006">
    <property type="protein sequence ID" value="GLR71402.1"/>
    <property type="molecule type" value="Genomic_DNA"/>
</dbReference>
<protein>
    <recommendedName>
        <fullName evidence="1">N-acetyltransferase domain-containing protein</fullName>
    </recommendedName>
</protein>
<evidence type="ECO:0000313" key="3">
    <source>
        <dbReference type="Proteomes" id="UP001156601"/>
    </source>
</evidence>
<dbReference type="PROSITE" id="PS51186">
    <property type="entry name" value="GNAT"/>
    <property type="match status" value="1"/>
</dbReference>
<dbReference type="CDD" id="cd04301">
    <property type="entry name" value="NAT_SF"/>
    <property type="match status" value="1"/>
</dbReference>
<keyword evidence="3" id="KW-1185">Reference proteome</keyword>
<gene>
    <name evidence="2" type="ORF">GCM10007852_23100</name>
</gene>
<organism evidence="2 3">
    <name type="scientific">Agaribacter marinus</name>
    <dbReference type="NCBI Taxonomy" id="1431249"/>
    <lineage>
        <taxon>Bacteria</taxon>
        <taxon>Pseudomonadati</taxon>
        <taxon>Pseudomonadota</taxon>
        <taxon>Gammaproteobacteria</taxon>
        <taxon>Alteromonadales</taxon>
        <taxon>Alteromonadaceae</taxon>
        <taxon>Agaribacter</taxon>
    </lineage>
</organism>
<reference evidence="2" key="2">
    <citation type="submission" date="2023-01" db="EMBL/GenBank/DDBJ databases">
        <title>Draft genome sequence of Agaribacter marinus strain NBRC 110023.</title>
        <authorList>
            <person name="Sun Q."/>
            <person name="Mori K."/>
        </authorList>
    </citation>
    <scope>NUCLEOTIDE SEQUENCE</scope>
    <source>
        <strain evidence="2">NBRC 110023</strain>
    </source>
</reference>
<dbReference type="InterPro" id="IPR016181">
    <property type="entry name" value="Acyl_CoA_acyltransferase"/>
</dbReference>
<comment type="caution">
    <text evidence="2">The sequence shown here is derived from an EMBL/GenBank/DDBJ whole genome shotgun (WGS) entry which is preliminary data.</text>
</comment>
<dbReference type="Pfam" id="PF00583">
    <property type="entry name" value="Acetyltransf_1"/>
    <property type="match status" value="1"/>
</dbReference>
<name>A0AA37WIR4_9ALTE</name>
<evidence type="ECO:0000313" key="2">
    <source>
        <dbReference type="EMBL" id="GLR71402.1"/>
    </source>
</evidence>
<sequence>MLEIKQGTIQYTDGIVPLILASAPELLAYIFGSTEKAASFLAHAVKQNDGQFSAVRHKIAIMDNKLVGCVSIWHTDMPPNFHDATLKSIATFLSPEQMAHVIAINPLLVTLFPPPTLDELCFGHLSVRPDYQGVGVASKLLSYIVRQAKYLKKNTIVLDVDECNQDALAFYEKWQFKTIERALFEPTRQHFLRLNLKV</sequence>
<dbReference type="AlphaFoldDB" id="A0AA37WIR4"/>
<proteinExistence type="predicted"/>
<dbReference type="Proteomes" id="UP001156601">
    <property type="component" value="Unassembled WGS sequence"/>
</dbReference>
<dbReference type="SUPFAM" id="SSF55729">
    <property type="entry name" value="Acyl-CoA N-acyltransferases (Nat)"/>
    <property type="match status" value="1"/>
</dbReference>
<dbReference type="Gene3D" id="3.40.630.30">
    <property type="match status" value="1"/>
</dbReference>
<dbReference type="InterPro" id="IPR000182">
    <property type="entry name" value="GNAT_dom"/>
</dbReference>